<dbReference type="InterPro" id="IPR017441">
    <property type="entry name" value="Protein_kinase_ATP_BS"/>
</dbReference>
<keyword evidence="4 10" id="KW-0547">Nucleotide-binding</keyword>
<proteinExistence type="inferred from homology"/>
<dbReference type="GO" id="GO:0032506">
    <property type="term" value="P:cytokinetic process"/>
    <property type="evidence" value="ECO:0007669"/>
    <property type="project" value="UniProtKB-ARBA"/>
</dbReference>
<evidence type="ECO:0000256" key="4">
    <source>
        <dbReference type="ARBA" id="ARBA00022741"/>
    </source>
</evidence>
<dbReference type="Proteomes" id="UP001152759">
    <property type="component" value="Chromosome 5"/>
</dbReference>
<protein>
    <recommendedName>
        <fullName evidence="13">Aurora kinase</fullName>
        <ecNumber evidence="13">2.7.11.1</ecNumber>
    </recommendedName>
</protein>
<dbReference type="PROSITE" id="PS00108">
    <property type="entry name" value="PROTEIN_KINASE_ST"/>
    <property type="match status" value="1"/>
</dbReference>
<dbReference type="CDD" id="cd14007">
    <property type="entry name" value="STKc_Aurora"/>
    <property type="match status" value="1"/>
</dbReference>
<dbReference type="InterPro" id="IPR011009">
    <property type="entry name" value="Kinase-like_dom_sf"/>
</dbReference>
<evidence type="ECO:0000256" key="10">
    <source>
        <dbReference type="PIRSR" id="PIRSR630616-2"/>
    </source>
</evidence>
<evidence type="ECO:0000313" key="16">
    <source>
        <dbReference type="EMBL" id="CAH0389987.1"/>
    </source>
</evidence>
<evidence type="ECO:0000256" key="6">
    <source>
        <dbReference type="ARBA" id="ARBA00022840"/>
    </source>
</evidence>
<evidence type="ECO:0000256" key="7">
    <source>
        <dbReference type="ARBA" id="ARBA00047899"/>
    </source>
</evidence>
<evidence type="ECO:0000313" key="17">
    <source>
        <dbReference type="Proteomes" id="UP001152759"/>
    </source>
</evidence>
<dbReference type="Gene3D" id="3.30.200.20">
    <property type="entry name" value="Phosphorylase Kinase, domain 1"/>
    <property type="match status" value="1"/>
</dbReference>
<keyword evidence="5 13" id="KW-0418">Kinase</keyword>
<evidence type="ECO:0000256" key="1">
    <source>
        <dbReference type="ARBA" id="ARBA00004214"/>
    </source>
</evidence>
<dbReference type="EC" id="2.7.11.1" evidence="13"/>
<dbReference type="OrthoDB" id="377346at2759"/>
<dbReference type="GO" id="GO:0000070">
    <property type="term" value="P:mitotic sister chromatid segregation"/>
    <property type="evidence" value="ECO:0007669"/>
    <property type="project" value="UniProtKB-ARBA"/>
</dbReference>
<dbReference type="KEGG" id="btab:109042227"/>
<dbReference type="EMBL" id="OU963866">
    <property type="protein sequence ID" value="CAH0389987.1"/>
    <property type="molecule type" value="Genomic_DNA"/>
</dbReference>
<evidence type="ECO:0000256" key="11">
    <source>
        <dbReference type="PIRSR" id="PIRSR630616-3"/>
    </source>
</evidence>
<evidence type="ECO:0000256" key="12">
    <source>
        <dbReference type="PROSITE-ProRule" id="PRU10141"/>
    </source>
</evidence>
<dbReference type="GO" id="GO:0030496">
    <property type="term" value="C:midbody"/>
    <property type="evidence" value="ECO:0007669"/>
    <property type="project" value="UniProtKB-SubCell"/>
</dbReference>
<keyword evidence="3 13" id="KW-0808">Transferase</keyword>
<feature type="binding site" evidence="10">
    <location>
        <position position="377"/>
    </location>
    <ligand>
        <name>ATP</name>
        <dbReference type="ChEBI" id="CHEBI:30616"/>
    </ligand>
</feature>
<keyword evidence="17" id="KW-1185">Reference proteome</keyword>
<dbReference type="Pfam" id="PF00069">
    <property type="entry name" value="Pkinase"/>
    <property type="match status" value="1"/>
</dbReference>
<comment type="similarity">
    <text evidence="13">Belongs to the protein kinase superfamily. Ser/Thr protein kinase family. Aurora subfamily.</text>
</comment>
<feature type="binding site" evidence="10">
    <location>
        <position position="244"/>
    </location>
    <ligand>
        <name>ATP</name>
        <dbReference type="ChEBI" id="CHEBI:30616"/>
    </ligand>
</feature>
<comment type="catalytic activity">
    <reaction evidence="8 13">
        <text>L-seryl-[protein] + ATP = O-phospho-L-seryl-[protein] + ADP + H(+)</text>
        <dbReference type="Rhea" id="RHEA:17989"/>
        <dbReference type="Rhea" id="RHEA-COMP:9863"/>
        <dbReference type="Rhea" id="RHEA-COMP:11604"/>
        <dbReference type="ChEBI" id="CHEBI:15378"/>
        <dbReference type="ChEBI" id="CHEBI:29999"/>
        <dbReference type="ChEBI" id="CHEBI:30616"/>
        <dbReference type="ChEBI" id="CHEBI:83421"/>
        <dbReference type="ChEBI" id="CHEBI:456216"/>
        <dbReference type="EC" id="2.7.11.1"/>
    </reaction>
</comment>
<evidence type="ECO:0000256" key="8">
    <source>
        <dbReference type="ARBA" id="ARBA00048679"/>
    </source>
</evidence>
<keyword evidence="2 13" id="KW-0723">Serine/threonine-protein kinase</keyword>
<feature type="active site" description="Proton acceptor" evidence="9">
    <location>
        <position position="359"/>
    </location>
</feature>
<accession>A0A9P0F356</accession>
<dbReference type="Gene3D" id="1.10.510.10">
    <property type="entry name" value="Transferase(Phosphotransferase) domain 1"/>
    <property type="match status" value="1"/>
</dbReference>
<dbReference type="FunFam" id="3.30.200.20:FF:000042">
    <property type="entry name" value="Aurora kinase A"/>
    <property type="match status" value="1"/>
</dbReference>
<feature type="region of interest" description="Disordered" evidence="14">
    <location>
        <begin position="151"/>
        <end position="179"/>
    </location>
</feature>
<dbReference type="InterPro" id="IPR030616">
    <property type="entry name" value="Aur-like"/>
</dbReference>
<evidence type="ECO:0000256" key="9">
    <source>
        <dbReference type="PIRSR" id="PIRSR630616-1"/>
    </source>
</evidence>
<name>A0A9P0F356_BEMTA</name>
<gene>
    <name evidence="16" type="ORF">BEMITA_LOCUS8756</name>
</gene>
<dbReference type="PIRSF" id="PIRSF000654">
    <property type="entry name" value="Integrin-linked_kinase"/>
    <property type="match status" value="1"/>
</dbReference>
<dbReference type="InterPro" id="IPR008271">
    <property type="entry name" value="Ser/Thr_kinase_AS"/>
</dbReference>
<evidence type="ECO:0000256" key="3">
    <source>
        <dbReference type="ARBA" id="ARBA00022679"/>
    </source>
</evidence>
<keyword evidence="6 10" id="KW-0067">ATP-binding</keyword>
<dbReference type="AlphaFoldDB" id="A0A9P0F356"/>
<dbReference type="GO" id="GO:0004674">
    <property type="term" value="F:protein serine/threonine kinase activity"/>
    <property type="evidence" value="ECO:0007669"/>
    <property type="project" value="UniProtKB-KW"/>
</dbReference>
<feature type="binding site" evidence="10 12">
    <location>
        <position position="263"/>
    </location>
    <ligand>
        <name>ATP</name>
        <dbReference type="ChEBI" id="CHEBI:30616"/>
    </ligand>
</feature>
<dbReference type="SMART" id="SM00220">
    <property type="entry name" value="S_TKc"/>
    <property type="match status" value="1"/>
</dbReference>
<organism evidence="16 17">
    <name type="scientific">Bemisia tabaci</name>
    <name type="common">Sweetpotato whitefly</name>
    <name type="synonym">Aleurodes tabaci</name>
    <dbReference type="NCBI Taxonomy" id="7038"/>
    <lineage>
        <taxon>Eukaryota</taxon>
        <taxon>Metazoa</taxon>
        <taxon>Ecdysozoa</taxon>
        <taxon>Arthropoda</taxon>
        <taxon>Hexapoda</taxon>
        <taxon>Insecta</taxon>
        <taxon>Pterygota</taxon>
        <taxon>Neoptera</taxon>
        <taxon>Paraneoptera</taxon>
        <taxon>Hemiptera</taxon>
        <taxon>Sternorrhyncha</taxon>
        <taxon>Aleyrodoidea</taxon>
        <taxon>Aleyrodidae</taxon>
        <taxon>Aleyrodinae</taxon>
        <taxon>Bemisia</taxon>
    </lineage>
</organism>
<dbReference type="PANTHER" id="PTHR24350">
    <property type="entry name" value="SERINE/THREONINE-PROTEIN KINASE IAL-RELATED"/>
    <property type="match status" value="1"/>
</dbReference>
<evidence type="ECO:0000259" key="15">
    <source>
        <dbReference type="PROSITE" id="PS50011"/>
    </source>
</evidence>
<evidence type="ECO:0000256" key="13">
    <source>
        <dbReference type="RuleBase" id="RU367134"/>
    </source>
</evidence>
<feature type="binding site" evidence="10">
    <location>
        <begin position="312"/>
        <end position="314"/>
    </location>
    <ligand>
        <name>ATP</name>
        <dbReference type="ChEBI" id="CHEBI:30616"/>
    </ligand>
</feature>
<feature type="compositionally biased region" description="Polar residues" evidence="14">
    <location>
        <begin position="25"/>
        <end position="36"/>
    </location>
</feature>
<dbReference type="PROSITE" id="PS00107">
    <property type="entry name" value="PROTEIN_KINASE_ATP"/>
    <property type="match status" value="1"/>
</dbReference>
<feature type="compositionally biased region" description="Basic and acidic residues" evidence="14">
    <location>
        <begin position="159"/>
        <end position="176"/>
    </location>
</feature>
<dbReference type="GO" id="GO:0005524">
    <property type="term" value="F:ATP binding"/>
    <property type="evidence" value="ECO:0007669"/>
    <property type="project" value="UniProtKB-UniRule"/>
</dbReference>
<dbReference type="InterPro" id="IPR000719">
    <property type="entry name" value="Prot_kinase_dom"/>
</dbReference>
<dbReference type="PROSITE" id="PS50011">
    <property type="entry name" value="PROTEIN_KINASE_DOM"/>
    <property type="match status" value="1"/>
</dbReference>
<feature type="binding site" evidence="10">
    <location>
        <begin position="363"/>
        <end position="364"/>
    </location>
    <ligand>
        <name>ATP</name>
        <dbReference type="ChEBI" id="CHEBI:30616"/>
    </ligand>
</feature>
<feature type="cross-link" description="Glycyl lysine isopeptide (Lys-Gly) (interchain with G-Cter in SUMO2)" evidence="11">
    <location>
        <position position="361"/>
    </location>
</feature>
<evidence type="ECO:0000256" key="14">
    <source>
        <dbReference type="SAM" id="MobiDB-lite"/>
    </source>
</evidence>
<feature type="domain" description="Protein kinase" evidence="15">
    <location>
        <begin position="234"/>
        <end position="486"/>
    </location>
</feature>
<comment type="subcellular location">
    <subcellularLocation>
        <location evidence="1">Midbody</location>
    </subcellularLocation>
</comment>
<feature type="compositionally biased region" description="Polar residues" evidence="14">
    <location>
        <begin position="59"/>
        <end position="91"/>
    </location>
</feature>
<dbReference type="GO" id="GO:0006325">
    <property type="term" value="P:chromatin organization"/>
    <property type="evidence" value="ECO:0007669"/>
    <property type="project" value="UniProtKB-ARBA"/>
</dbReference>
<dbReference type="SUPFAM" id="SSF56112">
    <property type="entry name" value="Protein kinase-like (PK-like)"/>
    <property type="match status" value="1"/>
</dbReference>
<evidence type="ECO:0000256" key="5">
    <source>
        <dbReference type="ARBA" id="ARBA00022777"/>
    </source>
</evidence>
<evidence type="ECO:0000256" key="2">
    <source>
        <dbReference type="ARBA" id="ARBA00022527"/>
    </source>
</evidence>
<comment type="catalytic activity">
    <reaction evidence="7 13">
        <text>L-threonyl-[protein] + ATP = O-phospho-L-threonyl-[protein] + ADP + H(+)</text>
        <dbReference type="Rhea" id="RHEA:46608"/>
        <dbReference type="Rhea" id="RHEA-COMP:11060"/>
        <dbReference type="Rhea" id="RHEA-COMP:11605"/>
        <dbReference type="ChEBI" id="CHEBI:15378"/>
        <dbReference type="ChEBI" id="CHEBI:30013"/>
        <dbReference type="ChEBI" id="CHEBI:30616"/>
        <dbReference type="ChEBI" id="CHEBI:61977"/>
        <dbReference type="ChEBI" id="CHEBI:456216"/>
        <dbReference type="EC" id="2.7.11.1"/>
    </reaction>
</comment>
<feature type="compositionally biased region" description="Polar residues" evidence="14">
    <location>
        <begin position="104"/>
        <end position="114"/>
    </location>
</feature>
<dbReference type="GO" id="GO:0030261">
    <property type="term" value="P:chromosome condensation"/>
    <property type="evidence" value="ECO:0007669"/>
    <property type="project" value="UniProtKB-ARBA"/>
</dbReference>
<dbReference type="FunFam" id="1.10.510.10:FF:000235">
    <property type="entry name" value="Serine/threonine-protein kinase ark1"/>
    <property type="match status" value="1"/>
</dbReference>
<reference evidence="16" key="1">
    <citation type="submission" date="2021-12" db="EMBL/GenBank/DDBJ databases">
        <authorList>
            <person name="King R."/>
        </authorList>
    </citation>
    <scope>NUCLEOTIDE SEQUENCE</scope>
</reference>
<feature type="region of interest" description="Disordered" evidence="14">
    <location>
        <begin position="1"/>
        <end position="120"/>
    </location>
</feature>
<sequence>MSDKENKSRLSSIRSCPIGDDGAKSTLTKNRISRNFTGVGGCQSLNIPPKPGAKPNFLIPNSKNTRITSSSDHLPQSRNGNLSSGNQSKVATSHAVRRSHSDASKTSNSKSNPGPSIPVRYSANFGGASATSKLVKKSTSQVVVNNNSKIVGKTQMSEKPSKVVDSSEKVSAEKTVHQPTEVAVESKPSLSDDTIKKATSTYDAQKEARLKSDAQMGLSSNTNSNEKKWTLQDFDVGRALGKGKFGNVYLAREKKSKYIVALKVLFKSQILEANFEYQLRREIEIQTHLRHPNILKMFGYFHDEKRVYMILEFAPKGELFKLLKAQENGRFTEEATANYAAQLSAALQYCHERKVIHRDVKLENLLLGAKGELKIADFGWSVHAPQSKRTTLCGTLDYLPPEMILGKEHDEKVDIWSLGVLCYECLVGKPPFEAPTYNETYNRIKNAIVIYPAHVSTLARDLISKLLKVNPRERLPLQQILAHEWIIKHTSSKSSENTGASTVSLA</sequence>